<evidence type="ECO:0000256" key="1">
    <source>
        <dbReference type="SAM" id="SignalP"/>
    </source>
</evidence>
<name>A0A953I1R9_9BACT</name>
<dbReference type="InterPro" id="IPR021958">
    <property type="entry name" value="DUF3575"/>
</dbReference>
<accession>A0A953I1R9</accession>
<reference evidence="2" key="1">
    <citation type="submission" date="2021-06" db="EMBL/GenBank/DDBJ databases">
        <title>44 bacteria genomes isolated from Dapeng, Shenzhen.</title>
        <authorList>
            <person name="Zheng W."/>
            <person name="Yu S."/>
            <person name="Huang Y."/>
        </authorList>
    </citation>
    <scope>NUCLEOTIDE SEQUENCE</scope>
    <source>
        <strain evidence="2">DP5N28-2</strain>
    </source>
</reference>
<dbReference type="Proteomes" id="UP000753961">
    <property type="component" value="Unassembled WGS sequence"/>
</dbReference>
<proteinExistence type="predicted"/>
<protein>
    <submittedName>
        <fullName evidence="2">DUF3575 domain-containing protein</fullName>
    </submittedName>
</protein>
<dbReference type="AlphaFoldDB" id="A0A953I1R9"/>
<sequence>MKNVLFMIIMVLCGLSVSAQTDLTISPAGFFLGNANLYIDKSAGDRWSVELGLGYSYEIYTQTETDYHSKGAVIRLLGKYYVNKDKNHSGFYAGPYLRGALAKIDNIAEQKYRRLGLGGFTGYKWLIADKLVLELGMGVGYALVHQFDPADPGFDDIPWFADKLDITGKVSVGMRIGD</sequence>
<feature type="chain" id="PRO_5037534709" evidence="1">
    <location>
        <begin position="20"/>
        <end position="178"/>
    </location>
</feature>
<dbReference type="SUPFAM" id="SSF103515">
    <property type="entry name" value="Autotransporter"/>
    <property type="match status" value="1"/>
</dbReference>
<evidence type="ECO:0000313" key="2">
    <source>
        <dbReference type="EMBL" id="MBY5959702.1"/>
    </source>
</evidence>
<dbReference type="InterPro" id="IPR036709">
    <property type="entry name" value="Autotransporte_beta_dom_sf"/>
</dbReference>
<dbReference type="Pfam" id="PF12099">
    <property type="entry name" value="DUF3575"/>
    <property type="match status" value="1"/>
</dbReference>
<dbReference type="EMBL" id="JAHVHU010000017">
    <property type="protein sequence ID" value="MBY5959702.1"/>
    <property type="molecule type" value="Genomic_DNA"/>
</dbReference>
<dbReference type="RefSeq" id="WP_222581240.1">
    <property type="nucleotide sequence ID" value="NZ_JAHVHU010000017.1"/>
</dbReference>
<organism evidence="2 3">
    <name type="scientific">Membranihabitans marinus</name>
    <dbReference type="NCBI Taxonomy" id="1227546"/>
    <lineage>
        <taxon>Bacteria</taxon>
        <taxon>Pseudomonadati</taxon>
        <taxon>Bacteroidota</taxon>
        <taxon>Saprospiria</taxon>
        <taxon>Saprospirales</taxon>
        <taxon>Saprospiraceae</taxon>
        <taxon>Membranihabitans</taxon>
    </lineage>
</organism>
<keyword evidence="3" id="KW-1185">Reference proteome</keyword>
<comment type="caution">
    <text evidence="2">The sequence shown here is derived from an EMBL/GenBank/DDBJ whole genome shotgun (WGS) entry which is preliminary data.</text>
</comment>
<gene>
    <name evidence="2" type="ORF">KUV50_16225</name>
</gene>
<keyword evidence="1" id="KW-0732">Signal</keyword>
<evidence type="ECO:0000313" key="3">
    <source>
        <dbReference type="Proteomes" id="UP000753961"/>
    </source>
</evidence>
<feature type="signal peptide" evidence="1">
    <location>
        <begin position="1"/>
        <end position="19"/>
    </location>
</feature>